<reference evidence="4 5" key="1">
    <citation type="submission" date="2014-10" db="EMBL/GenBank/DDBJ databases">
        <authorList>
            <person name="Seo M.-J."/>
            <person name="Seok Y.J."/>
            <person name="Cha I.-T."/>
        </authorList>
    </citation>
    <scope>NUCLEOTIDE SEQUENCE [LARGE SCALE GENOMIC DNA]</scope>
    <source>
        <strain evidence="4 5">NEU</strain>
    </source>
</reference>
<protein>
    <recommendedName>
        <fullName evidence="3">DUF4124 domain-containing protein</fullName>
    </recommendedName>
</protein>
<evidence type="ECO:0000313" key="4">
    <source>
        <dbReference type="EMBL" id="OIJ43975.1"/>
    </source>
</evidence>
<feature type="chain" id="PRO_5010247854" description="DUF4124 domain-containing protein" evidence="2">
    <location>
        <begin position="27"/>
        <end position="170"/>
    </location>
</feature>
<comment type="caution">
    <text evidence="4">The sequence shown here is derived from an EMBL/GenBank/DDBJ whole genome shotgun (WGS) entry which is preliminary data.</text>
</comment>
<dbReference type="AlphaFoldDB" id="A0A1S2NG14"/>
<proteinExistence type="predicted"/>
<dbReference type="RefSeq" id="WP_071362502.1">
    <property type="nucleotide sequence ID" value="NZ_JRYB01000001.1"/>
</dbReference>
<gene>
    <name evidence="4" type="ORF">LO55_3623</name>
</gene>
<dbReference type="Pfam" id="PF13511">
    <property type="entry name" value="DUF4124"/>
    <property type="match status" value="1"/>
</dbReference>
<dbReference type="InterPro" id="IPR025392">
    <property type="entry name" value="DUF4124"/>
</dbReference>
<organism evidence="4 5">
    <name type="scientific">Massilia timonae</name>
    <dbReference type="NCBI Taxonomy" id="47229"/>
    <lineage>
        <taxon>Bacteria</taxon>
        <taxon>Pseudomonadati</taxon>
        <taxon>Pseudomonadota</taxon>
        <taxon>Betaproteobacteria</taxon>
        <taxon>Burkholderiales</taxon>
        <taxon>Oxalobacteraceae</taxon>
        <taxon>Telluria group</taxon>
        <taxon>Massilia</taxon>
    </lineage>
</organism>
<feature type="compositionally biased region" description="Basic and acidic residues" evidence="1">
    <location>
        <begin position="92"/>
        <end position="124"/>
    </location>
</feature>
<evidence type="ECO:0000256" key="2">
    <source>
        <dbReference type="SAM" id="SignalP"/>
    </source>
</evidence>
<name>A0A1S2NG14_9BURK</name>
<keyword evidence="2" id="KW-0732">Signal</keyword>
<feature type="region of interest" description="Disordered" evidence="1">
    <location>
        <begin position="39"/>
        <end position="130"/>
    </location>
</feature>
<dbReference type="Proteomes" id="UP000180246">
    <property type="component" value="Unassembled WGS sequence"/>
</dbReference>
<dbReference type="EMBL" id="JRYB01000001">
    <property type="protein sequence ID" value="OIJ43975.1"/>
    <property type="molecule type" value="Genomic_DNA"/>
</dbReference>
<accession>A0A1S2NG14</accession>
<feature type="region of interest" description="Disordered" evidence="1">
    <location>
        <begin position="143"/>
        <end position="170"/>
    </location>
</feature>
<evidence type="ECO:0000313" key="5">
    <source>
        <dbReference type="Proteomes" id="UP000180246"/>
    </source>
</evidence>
<feature type="signal peptide" evidence="2">
    <location>
        <begin position="1"/>
        <end position="26"/>
    </location>
</feature>
<feature type="compositionally biased region" description="Low complexity" evidence="1">
    <location>
        <begin position="64"/>
        <end position="85"/>
    </location>
</feature>
<evidence type="ECO:0000259" key="3">
    <source>
        <dbReference type="Pfam" id="PF13511"/>
    </source>
</evidence>
<feature type="domain" description="DUF4124" evidence="3">
    <location>
        <begin position="15"/>
        <end position="66"/>
    </location>
</feature>
<sequence length="170" mass="18369">MPLSCHALSRYALGALLLCAASAAHAQYVWIGPNGTRQYADRPPPPGTPASKIIKAPGRPPLEPSTSSETTAATPAATKDAARPPSLAEQEAAFRERSKARADQEQKTREEAERRRRLAEHCAAARETQASLASGIRVARVGPDGEKTYMSDEEKAARSEHVKRALQECR</sequence>
<evidence type="ECO:0000256" key="1">
    <source>
        <dbReference type="SAM" id="MobiDB-lite"/>
    </source>
</evidence>